<dbReference type="STRING" id="9365.ENSEEUP00000012096"/>
<dbReference type="AlphaFoldDB" id="A0A1S3WGR5"/>
<evidence type="ECO:0000256" key="1">
    <source>
        <dbReference type="SAM" id="MobiDB-lite"/>
    </source>
</evidence>
<organism evidence="2 3">
    <name type="scientific">Erinaceus europaeus</name>
    <name type="common">Western European hedgehog</name>
    <dbReference type="NCBI Taxonomy" id="9365"/>
    <lineage>
        <taxon>Eukaryota</taxon>
        <taxon>Metazoa</taxon>
        <taxon>Chordata</taxon>
        <taxon>Craniata</taxon>
        <taxon>Vertebrata</taxon>
        <taxon>Euteleostomi</taxon>
        <taxon>Mammalia</taxon>
        <taxon>Eutheria</taxon>
        <taxon>Laurasiatheria</taxon>
        <taxon>Eulipotyphla</taxon>
        <taxon>Erinaceidae</taxon>
        <taxon>Erinaceinae</taxon>
        <taxon>Erinaceus</taxon>
    </lineage>
</organism>
<proteinExistence type="predicted"/>
<dbReference type="eggNOG" id="ENOG502S45N">
    <property type="taxonomic scope" value="Eukaryota"/>
</dbReference>
<reference evidence="3" key="1">
    <citation type="submission" date="2025-08" db="UniProtKB">
        <authorList>
            <consortium name="RefSeq"/>
        </authorList>
    </citation>
    <scope>IDENTIFICATION</scope>
</reference>
<dbReference type="Proteomes" id="UP001652624">
    <property type="component" value="Chromosome 18"/>
</dbReference>
<dbReference type="GO" id="GO:0003723">
    <property type="term" value="F:RNA binding"/>
    <property type="evidence" value="ECO:0007669"/>
    <property type="project" value="UniProtKB-UniRule"/>
</dbReference>
<dbReference type="FunCoup" id="A0A1S3WGR5">
    <property type="interactions" value="584"/>
</dbReference>
<accession>A0A1S3WGR5</accession>
<dbReference type="PANTHER" id="PTHR15225:SF8">
    <property type="entry name" value="RNA-BINDING PROTEIN 43"/>
    <property type="match status" value="1"/>
</dbReference>
<feature type="region of interest" description="Disordered" evidence="1">
    <location>
        <begin position="125"/>
        <end position="145"/>
    </location>
</feature>
<evidence type="ECO:0000313" key="2">
    <source>
        <dbReference type="Proteomes" id="UP001652624"/>
    </source>
</evidence>
<dbReference type="GeneID" id="103117315"/>
<sequence length="299" mass="33789">MYPTKAKGVAYIIFKEKKAAENIARKKKLCLAKKFGSIQLTVCPFTTEVFPSVHAVLDLSVFRSHCSLESLVRDLQKIPALVCSVLDHHGRIAVRGSFLAFETLKESLLLKTHSLLEENRSLVKESKKSSGQNSNKSLQRSSNYVGTLRSSVPKTVSSGETLVLDTDVFLYLKNKSPFYEHTLKKFHVRCQERMEGGISTIHIKNTHEGSRHNHAKRVKGFLEGVSVTLHSQLRKERLVLEGKESSEKRKIKLACEQLCLKYDRVLVNRSRTHIDIIGSSSDIYLFKNDVLKLAGLEPR</sequence>
<evidence type="ECO:0000313" key="3">
    <source>
        <dbReference type="RefSeq" id="XP_016045573.2"/>
    </source>
</evidence>
<keyword evidence="2" id="KW-1185">Reference proteome</keyword>
<dbReference type="RefSeq" id="XP_016045573.2">
    <property type="nucleotide sequence ID" value="XM_016190087.2"/>
</dbReference>
<dbReference type="OrthoDB" id="9948435at2759"/>
<dbReference type="CTD" id="375287"/>
<gene>
    <name evidence="3" type="primary">RBM43</name>
</gene>
<dbReference type="InParanoid" id="A0A1S3WGR5"/>
<protein>
    <submittedName>
        <fullName evidence="3">RNA-binding protein 43</fullName>
    </submittedName>
</protein>
<dbReference type="PANTHER" id="PTHR15225">
    <property type="entry name" value="INTERFERON-INDUCED PROTEIN 35/NMI N-MYC/STAT INTERACTING PROTEIN"/>
    <property type="match status" value="1"/>
</dbReference>
<name>A0A1S3WGR5_ERIEU</name>